<dbReference type="InterPro" id="IPR008929">
    <property type="entry name" value="Chondroitin_lyas"/>
</dbReference>
<dbReference type="Gene3D" id="1.50.10.100">
    <property type="entry name" value="Chondroitin AC/alginate lyase"/>
    <property type="match status" value="1"/>
</dbReference>
<protein>
    <submittedName>
        <fullName evidence="7">Heparinase II/III-like protein</fullName>
    </submittedName>
</protein>
<comment type="subcellular location">
    <subcellularLocation>
        <location evidence="1">Periplasm</location>
    </subcellularLocation>
</comment>
<name>A0A1G9KLE1_9BACT</name>
<dbReference type="InterPro" id="IPR012480">
    <property type="entry name" value="Hepar_II_III_C"/>
</dbReference>
<evidence type="ECO:0000259" key="6">
    <source>
        <dbReference type="Pfam" id="PF07940"/>
    </source>
</evidence>
<evidence type="ECO:0000256" key="4">
    <source>
        <dbReference type="ARBA" id="ARBA00023239"/>
    </source>
</evidence>
<dbReference type="PANTHER" id="PTHR39210:SF1">
    <property type="entry name" value="HEPARIN-SULFATE LYASE"/>
    <property type="match status" value="1"/>
</dbReference>
<dbReference type="GO" id="GO:0016829">
    <property type="term" value="F:lyase activity"/>
    <property type="evidence" value="ECO:0007669"/>
    <property type="project" value="UniProtKB-KW"/>
</dbReference>
<keyword evidence="2 5" id="KW-0732">Signal</keyword>
<evidence type="ECO:0000256" key="3">
    <source>
        <dbReference type="ARBA" id="ARBA00022764"/>
    </source>
</evidence>
<dbReference type="Pfam" id="PF07940">
    <property type="entry name" value="Hepar_II_III_C"/>
    <property type="match status" value="1"/>
</dbReference>
<keyword evidence="3" id="KW-0574">Periplasm</keyword>
<dbReference type="Gene3D" id="2.70.98.70">
    <property type="match status" value="1"/>
</dbReference>
<dbReference type="Proteomes" id="UP000198901">
    <property type="component" value="Unassembled WGS sequence"/>
</dbReference>
<evidence type="ECO:0000256" key="1">
    <source>
        <dbReference type="ARBA" id="ARBA00004418"/>
    </source>
</evidence>
<reference evidence="7 8" key="1">
    <citation type="submission" date="2016-10" db="EMBL/GenBank/DDBJ databases">
        <authorList>
            <person name="de Groot N.N."/>
        </authorList>
    </citation>
    <scope>NUCLEOTIDE SEQUENCE [LARGE SCALE GENOMIC DNA]</scope>
    <source>
        <strain evidence="7 8">DSM 21668</strain>
    </source>
</reference>
<evidence type="ECO:0000256" key="2">
    <source>
        <dbReference type="ARBA" id="ARBA00022729"/>
    </source>
</evidence>
<feature type="signal peptide" evidence="5">
    <location>
        <begin position="1"/>
        <end position="20"/>
    </location>
</feature>
<organism evidence="7 8">
    <name type="scientific">Siphonobacter aquaeclarae</name>
    <dbReference type="NCBI Taxonomy" id="563176"/>
    <lineage>
        <taxon>Bacteria</taxon>
        <taxon>Pseudomonadati</taxon>
        <taxon>Bacteroidota</taxon>
        <taxon>Cytophagia</taxon>
        <taxon>Cytophagales</taxon>
        <taxon>Cytophagaceae</taxon>
        <taxon>Siphonobacter</taxon>
    </lineage>
</organism>
<dbReference type="AlphaFoldDB" id="A0A1G9KLE1"/>
<proteinExistence type="predicted"/>
<keyword evidence="8" id="KW-1185">Reference proteome</keyword>
<evidence type="ECO:0000256" key="5">
    <source>
        <dbReference type="SAM" id="SignalP"/>
    </source>
</evidence>
<accession>A0A1G9KLE1</accession>
<dbReference type="SUPFAM" id="SSF48230">
    <property type="entry name" value="Chondroitin AC/alginate lyase"/>
    <property type="match status" value="1"/>
</dbReference>
<keyword evidence="4" id="KW-0456">Lyase</keyword>
<evidence type="ECO:0000313" key="8">
    <source>
        <dbReference type="Proteomes" id="UP000198901"/>
    </source>
</evidence>
<feature type="chain" id="PRO_5011638333" evidence="5">
    <location>
        <begin position="21"/>
        <end position="643"/>
    </location>
</feature>
<sequence length="643" mass="72934">MMKKYLFLLLLLPVSLTAQVKSRNLLGTRYSWPDFRSSLIPRDQWKPFPSSPEAWQAALTDSLKSALILRAETAARRGFPSLPASLTLEYVRVANRSRYEEVSFNKRHDLLDIAIAEAIEGKGRFLDYILDGIWSICEESYWGVPAHIGTQKAGSGLPDVEERTVDLFAAETAAVLALTDYLVGPQLEKISPLVRRRIYVETDQRIFKPIQVPNRYGYLSKKSKVNNWNPWIMSNWLTAGLLLEKDEERRAQMAYAAMNGLDLYLNGLGDDGGTDEGPMYWFAAGGCAFDALETLQSATNGKVDIFSEPLVKNMASYVYKMHIAGPYFVDFADADPVMKPDGLLLFRYGQKVKDDTLTRFGAWAFGQFGIPRAINSFMRQRQLWNLLTVKPVKESTLPPFREVEDAWFPDVQVMTARSAKGLYLATHGGHNDESHNHNDVGDFILYANGRPVIIDAGRGTYTANTFSKRRYQLWFTRSQFHNLPIVNGFGQKEGRKYEAQNVSYKRTPLASSLSMNIAKAFADSAGLVTWNRVVTLDRKAEAVLVDDAYELKDKPGSLQQVFLTVDEIEHLLPGKITFRGEGHEPVHLHYDHKNWSVREELVPLDTQDDQAFHYGWNNKPIRRIILEQTRPSAKGKAGWKFSW</sequence>
<dbReference type="GO" id="GO:0042597">
    <property type="term" value="C:periplasmic space"/>
    <property type="evidence" value="ECO:0007669"/>
    <property type="project" value="UniProtKB-SubCell"/>
</dbReference>
<dbReference type="EMBL" id="FNGS01000002">
    <property type="protein sequence ID" value="SDL50598.1"/>
    <property type="molecule type" value="Genomic_DNA"/>
</dbReference>
<dbReference type="RefSeq" id="WP_093198737.1">
    <property type="nucleotide sequence ID" value="NZ_FNGS01000002.1"/>
</dbReference>
<feature type="domain" description="Heparinase II/III-like C-terminal" evidence="6">
    <location>
        <begin position="406"/>
        <end position="630"/>
    </location>
</feature>
<dbReference type="PANTHER" id="PTHR39210">
    <property type="entry name" value="HEPARIN-SULFATE LYASE"/>
    <property type="match status" value="1"/>
</dbReference>
<evidence type="ECO:0000313" key="7">
    <source>
        <dbReference type="EMBL" id="SDL50598.1"/>
    </source>
</evidence>
<dbReference type="STRING" id="563176.SAMN04488090_1068"/>
<gene>
    <name evidence="7" type="ORF">SAMN04488090_1068</name>
</gene>
<dbReference type="OrthoDB" id="9793856at2"/>